<dbReference type="SUPFAM" id="SSF51206">
    <property type="entry name" value="cAMP-binding domain-like"/>
    <property type="match status" value="2"/>
</dbReference>
<dbReference type="InterPro" id="IPR011990">
    <property type="entry name" value="TPR-like_helical_dom_sf"/>
</dbReference>
<dbReference type="Proteomes" id="UP000182229">
    <property type="component" value="Unassembled WGS sequence"/>
</dbReference>
<reference evidence="2 3" key="2">
    <citation type="submission" date="2016-12" db="EMBL/GenBank/DDBJ databases">
        <title>Draft Genome Sequence of Cystobacter ferrugineus Strain Cbfe23.</title>
        <authorList>
            <person name="Akbar S."/>
            <person name="Dowd S.E."/>
            <person name="Stevens D.C."/>
        </authorList>
    </citation>
    <scope>NUCLEOTIDE SEQUENCE [LARGE SCALE GENOMIC DNA]</scope>
    <source>
        <strain evidence="2 3">Cbfe23</strain>
    </source>
</reference>
<evidence type="ECO:0000313" key="2">
    <source>
        <dbReference type="EMBL" id="OJH37851.1"/>
    </source>
</evidence>
<dbReference type="InterPro" id="IPR014710">
    <property type="entry name" value="RmlC-like_jellyroll"/>
</dbReference>
<dbReference type="PRINTS" id="PR00103">
    <property type="entry name" value="CAMPKINASE"/>
</dbReference>
<comment type="caution">
    <text evidence="2">The sequence shown here is derived from an EMBL/GenBank/DDBJ whole genome shotgun (WGS) entry which is preliminary data.</text>
</comment>
<gene>
    <name evidence="2" type="ORF">BON30_27150</name>
</gene>
<dbReference type="Gene3D" id="2.60.120.10">
    <property type="entry name" value="Jelly Rolls"/>
    <property type="match status" value="2"/>
</dbReference>
<dbReference type="InterPro" id="IPR018490">
    <property type="entry name" value="cNMP-bd_dom_sf"/>
</dbReference>
<dbReference type="InterPro" id="IPR000595">
    <property type="entry name" value="cNMP-bd_dom"/>
</dbReference>
<feature type="domain" description="Cyclic nucleotide-binding" evidence="1">
    <location>
        <begin position="139"/>
        <end position="241"/>
    </location>
</feature>
<proteinExistence type="predicted"/>
<dbReference type="RefSeq" id="WP_071901321.1">
    <property type="nucleotide sequence ID" value="NZ_MPIN01000007.1"/>
</dbReference>
<name>A0A1L9B6H8_9BACT</name>
<dbReference type="Pfam" id="PF00027">
    <property type="entry name" value="cNMP_binding"/>
    <property type="match status" value="2"/>
</dbReference>
<dbReference type="Gene3D" id="1.25.40.10">
    <property type="entry name" value="Tetratricopeptide repeat domain"/>
    <property type="match status" value="1"/>
</dbReference>
<dbReference type="OrthoDB" id="5453547at2"/>
<evidence type="ECO:0000259" key="1">
    <source>
        <dbReference type="PROSITE" id="PS50042"/>
    </source>
</evidence>
<dbReference type="AlphaFoldDB" id="A0A1L9B6H8"/>
<accession>A0A1L9B6H8</accession>
<dbReference type="PROSITE" id="PS50042">
    <property type="entry name" value="CNMP_BINDING_3"/>
    <property type="match status" value="2"/>
</dbReference>
<dbReference type="SUPFAM" id="SSF48452">
    <property type="entry name" value="TPR-like"/>
    <property type="match status" value="1"/>
</dbReference>
<protein>
    <recommendedName>
        <fullName evidence="1">Cyclic nucleotide-binding domain-containing protein</fullName>
    </recommendedName>
</protein>
<dbReference type="SMART" id="SM00100">
    <property type="entry name" value="cNMP"/>
    <property type="match status" value="2"/>
</dbReference>
<feature type="domain" description="Cyclic nucleotide-binding" evidence="1">
    <location>
        <begin position="270"/>
        <end position="390"/>
    </location>
</feature>
<dbReference type="CDD" id="cd00038">
    <property type="entry name" value="CAP_ED"/>
    <property type="match status" value="2"/>
</dbReference>
<dbReference type="EMBL" id="MPIN01000007">
    <property type="protein sequence ID" value="OJH37851.1"/>
    <property type="molecule type" value="Genomic_DNA"/>
</dbReference>
<dbReference type="PANTHER" id="PTHR23011">
    <property type="entry name" value="CYCLIC NUCLEOTIDE-BINDING DOMAIN CONTAINING PROTEIN"/>
    <property type="match status" value="1"/>
</dbReference>
<sequence length="406" mass="44522">MVETVREHKDNAAQLFASGQWEAALAEYRYIARAVPEDLASRQKVAELLQRLGRKQEAIETYTDVAKAWARQGWLLRAIALCKVILQLEPGHGPTQRLLADFYAGHAQPQPRLTPAPAVSPSFGESSGEGDEVLPRIPLFSKLSPEAFLSVVEELELKPFAPGSTIVTEGETSHSLFAIVEGRVDVVVRGGGGQSRKVACLGEGDFFGEVALLSDAPRLASVVATTRTVVFELTREQVERLAELHPSVEQMLRSFYQVRLLANILRGNPLLFSLTPLQREAMTKAVQFHAVPAGERLLVQGQPGDALYLLLRGQCRVVHRRPDGHENEHPSLREGDMFGELSVLLGLPATASVIADTPCTLLRLARADVERLIVMNTGLREALFRLSSERLQRTAQLVSGYESSAA</sequence>
<dbReference type="STRING" id="83449.BON30_27150"/>
<evidence type="ECO:0000313" key="3">
    <source>
        <dbReference type="Proteomes" id="UP000182229"/>
    </source>
</evidence>
<organism evidence="2 3">
    <name type="scientific">Cystobacter ferrugineus</name>
    <dbReference type="NCBI Taxonomy" id="83449"/>
    <lineage>
        <taxon>Bacteria</taxon>
        <taxon>Pseudomonadati</taxon>
        <taxon>Myxococcota</taxon>
        <taxon>Myxococcia</taxon>
        <taxon>Myxococcales</taxon>
        <taxon>Cystobacterineae</taxon>
        <taxon>Archangiaceae</taxon>
        <taxon>Cystobacter</taxon>
    </lineage>
</organism>
<keyword evidence="3" id="KW-1185">Reference proteome</keyword>
<dbReference type="PANTHER" id="PTHR23011:SF28">
    <property type="entry name" value="CYCLIC NUCLEOTIDE-BINDING DOMAIN CONTAINING PROTEIN"/>
    <property type="match status" value="1"/>
</dbReference>
<reference evidence="3" key="1">
    <citation type="submission" date="2016-11" db="EMBL/GenBank/DDBJ databases">
        <authorList>
            <person name="Shukria A."/>
            <person name="Stevens D.C."/>
        </authorList>
    </citation>
    <scope>NUCLEOTIDE SEQUENCE [LARGE SCALE GENOMIC DNA]</scope>
    <source>
        <strain evidence="3">Cbfe23</strain>
    </source>
</reference>